<evidence type="ECO:0000313" key="3">
    <source>
        <dbReference type="EMBL" id="NEZ66660.1"/>
    </source>
</evidence>
<proteinExistence type="predicted"/>
<sequence length="511" mass="57239">MNLVPIPTLKPIKHKSQSSQSKLEIHDADGYRFLESEFSTIALPHKGTTQHIDLPTDTITPQQGKQDKAARCDAEMMLYGGAAGAGKSFQVLLEPLYHIDNPEFAAVILRKTYPEITAPGGLWETSRKIYTPLGAKARENDLTWKFPSGATIKFSHMQHGMKDAYRWQGSQVPLFIIDEATHFDRATTFYLLSRNRSTCGVSPYMRFTCNPDPDSWLASFIDWWIDDDGFAIEERSGIVRHFITINDEVIWGDTREELTDKYPNALPKSFTFIPSKLSDNPILTQIDPGYRANLQALHPVERARLEGGNWKIRFQTGNVFNRQWPRFIDDISEVLSPKAKPIIVRAWDLAATTKTTSYYTAGVKMLTCDGIYIVLDVACDRLDPIAGDDLIVHTAKMDGADVYVSTELEGGSAGLKWSQTMRDRLAGFSYSADKPTGDKLQRFLPFATALSQGQVYFLRRAWTDQYVGWLAQFNGSSVPGVTDVADASSAAFSFLSQKVTEFNAADWLNAI</sequence>
<dbReference type="AlphaFoldDB" id="A0A6M0SDT8"/>
<dbReference type="Pfam" id="PF17289">
    <property type="entry name" value="Terminase_6C"/>
    <property type="match status" value="1"/>
</dbReference>
<evidence type="ECO:0000313" key="4">
    <source>
        <dbReference type="Proteomes" id="UP000473574"/>
    </source>
</evidence>
<dbReference type="InterPro" id="IPR035421">
    <property type="entry name" value="Terminase_6C"/>
</dbReference>
<dbReference type="Proteomes" id="UP000473574">
    <property type="component" value="Unassembled WGS sequence"/>
</dbReference>
<dbReference type="EMBL" id="QZCE01000002">
    <property type="protein sequence ID" value="NEZ66660.1"/>
    <property type="molecule type" value="Genomic_DNA"/>
</dbReference>
<dbReference type="Pfam" id="PF03237">
    <property type="entry name" value="Terminase_6N"/>
    <property type="match status" value="1"/>
</dbReference>
<accession>A0A6M0SDT8</accession>
<reference evidence="3 4" key="1">
    <citation type="journal article" date="2020" name="Microb. Ecol.">
        <title>Ecogenomics of the Marine Benthic Filamentous Cyanobacterium Adonisia.</title>
        <authorList>
            <person name="Walter J.M."/>
            <person name="Coutinho F.H."/>
            <person name="Leomil L."/>
            <person name="Hargreaves P.I."/>
            <person name="Campeao M.E."/>
            <person name="Vieira V.V."/>
            <person name="Silva B.S."/>
            <person name="Fistarol G.O."/>
            <person name="Salomon P.S."/>
            <person name="Sawabe T."/>
            <person name="Mino S."/>
            <person name="Hosokawa M."/>
            <person name="Miyashita H."/>
            <person name="Maruyama F."/>
            <person name="van Verk M.C."/>
            <person name="Dutilh B.E."/>
            <person name="Thompson C.C."/>
            <person name="Thompson F.L."/>
        </authorList>
    </citation>
    <scope>NUCLEOTIDE SEQUENCE [LARGE SCALE GENOMIC DNA]</scope>
    <source>
        <strain evidence="3 4">CCMR0082</strain>
    </source>
</reference>
<name>A0A6M0SDT8_9CYAN</name>
<comment type="caution">
    <text evidence="3">The sequence shown here is derived from an EMBL/GenBank/DDBJ whole genome shotgun (WGS) entry which is preliminary data.</text>
</comment>
<protein>
    <submittedName>
        <fullName evidence="3">Terminase</fullName>
    </submittedName>
</protein>
<organism evidence="3 4">
    <name type="scientific">Adonisia turfae CCMR0082</name>
    <dbReference type="NCBI Taxonomy" id="2304604"/>
    <lineage>
        <taxon>Bacteria</taxon>
        <taxon>Bacillati</taxon>
        <taxon>Cyanobacteriota</taxon>
        <taxon>Adonisia</taxon>
        <taxon>Adonisia turfae</taxon>
    </lineage>
</organism>
<evidence type="ECO:0000259" key="2">
    <source>
        <dbReference type="Pfam" id="PF17289"/>
    </source>
</evidence>
<dbReference type="RefSeq" id="WP_163669019.1">
    <property type="nucleotide sequence ID" value="NZ_QZCE01000002.1"/>
</dbReference>
<gene>
    <name evidence="3" type="ORF">D0962_28530</name>
</gene>
<keyword evidence="1" id="KW-1188">Viral release from host cell</keyword>
<evidence type="ECO:0000256" key="1">
    <source>
        <dbReference type="ARBA" id="ARBA00022612"/>
    </source>
</evidence>
<feature type="domain" description="Terminase large subunit gp17-like C-terminal" evidence="2">
    <location>
        <begin position="346"/>
        <end position="492"/>
    </location>
</feature>
<dbReference type="InterPro" id="IPR027417">
    <property type="entry name" value="P-loop_NTPase"/>
</dbReference>
<dbReference type="Gene3D" id="3.40.50.300">
    <property type="entry name" value="P-loop containing nucleotide triphosphate hydrolases"/>
    <property type="match status" value="1"/>
</dbReference>